<sequence length="159" mass="17153">MNFSKRIYLTTAFGVFVTSVAYAADPKEVGGFKLGSSFEAAQQHALGQGWELVPTLENLPGQWVVEGTNLSLFVCNGVVSSVHEKLEGDFEEFVALVFSMQLKFGKPDIQILSLSSGIGDISTIDARFDKGDGGATVQLQSLGGGRAFSVNHWMEIECQ</sequence>
<dbReference type="RefSeq" id="WP_005631656.1">
    <property type="nucleotide sequence ID" value="NZ_CP015230.1"/>
</dbReference>
<dbReference type="Proteomes" id="UP000013243">
    <property type="component" value="Chromosome"/>
</dbReference>
<evidence type="ECO:0000256" key="1">
    <source>
        <dbReference type="SAM" id="SignalP"/>
    </source>
</evidence>
<name>A0A1B1A0F2_9RHOB</name>
<accession>A0A1B1A0F2</accession>
<feature type="chain" id="PRO_5008518272" evidence="1">
    <location>
        <begin position="24"/>
        <end position="159"/>
    </location>
</feature>
<organism evidence="2 3">
    <name type="scientific">Tritonibacter mobilis F1926</name>
    <dbReference type="NCBI Taxonomy" id="1265309"/>
    <lineage>
        <taxon>Bacteria</taxon>
        <taxon>Pseudomonadati</taxon>
        <taxon>Pseudomonadota</taxon>
        <taxon>Alphaproteobacteria</taxon>
        <taxon>Rhodobacterales</taxon>
        <taxon>Paracoccaceae</taxon>
        <taxon>Tritonibacter</taxon>
    </lineage>
</organism>
<dbReference type="OrthoDB" id="7859198at2"/>
<gene>
    <name evidence="2" type="ORF">K529_004705</name>
</gene>
<dbReference type="KEGG" id="rmb:K529_004705"/>
<protein>
    <submittedName>
        <fullName evidence="2">Uncharacterized protein</fullName>
    </submittedName>
</protein>
<keyword evidence="1" id="KW-0732">Signal</keyword>
<evidence type="ECO:0000313" key="3">
    <source>
        <dbReference type="Proteomes" id="UP000013243"/>
    </source>
</evidence>
<dbReference type="AlphaFoldDB" id="A0A1B1A0F2"/>
<dbReference type="EMBL" id="CP015230">
    <property type="protein sequence ID" value="ANP40060.1"/>
    <property type="molecule type" value="Genomic_DNA"/>
</dbReference>
<reference evidence="2 3" key="1">
    <citation type="journal article" date="2016" name="ISME J.">
        <title>Global occurrence and heterogeneity of the Roseobacter-clade species Ruegeria mobilis.</title>
        <authorList>
            <person name="Sonnenschein E."/>
            <person name="Gram L."/>
        </authorList>
    </citation>
    <scope>NUCLEOTIDE SEQUENCE [LARGE SCALE GENOMIC DNA]</scope>
    <source>
        <strain evidence="2 3">F1926</strain>
    </source>
</reference>
<dbReference type="GeneID" id="28249107"/>
<evidence type="ECO:0000313" key="2">
    <source>
        <dbReference type="EMBL" id="ANP40060.1"/>
    </source>
</evidence>
<proteinExistence type="predicted"/>
<feature type="signal peptide" evidence="1">
    <location>
        <begin position="1"/>
        <end position="23"/>
    </location>
</feature>